<reference evidence="2 3" key="1">
    <citation type="submission" date="2020-08" db="EMBL/GenBank/DDBJ databases">
        <title>Genome public.</title>
        <authorList>
            <person name="Liu C."/>
            <person name="Sun Q."/>
        </authorList>
    </citation>
    <scope>NUCLEOTIDE SEQUENCE [LARGE SCALE GENOMIC DNA]</scope>
    <source>
        <strain evidence="2 3">M2</strain>
    </source>
</reference>
<organism evidence="2 3">
    <name type="scientific">Agathobaculum hominis</name>
    <dbReference type="NCBI Taxonomy" id="2763014"/>
    <lineage>
        <taxon>Bacteria</taxon>
        <taxon>Bacillati</taxon>
        <taxon>Bacillota</taxon>
        <taxon>Clostridia</taxon>
        <taxon>Eubacteriales</taxon>
        <taxon>Butyricicoccaceae</taxon>
        <taxon>Agathobaculum</taxon>
    </lineage>
</organism>
<evidence type="ECO:0000259" key="1">
    <source>
        <dbReference type="Pfam" id="PF00294"/>
    </source>
</evidence>
<dbReference type="Gene3D" id="3.40.1190.20">
    <property type="match status" value="1"/>
</dbReference>
<dbReference type="InterPro" id="IPR011611">
    <property type="entry name" value="PfkB_dom"/>
</dbReference>
<dbReference type="Pfam" id="PF00294">
    <property type="entry name" value="PfkB"/>
    <property type="match status" value="1"/>
</dbReference>
<evidence type="ECO:0000313" key="2">
    <source>
        <dbReference type="EMBL" id="MBC5695867.1"/>
    </source>
</evidence>
<dbReference type="InterPro" id="IPR029056">
    <property type="entry name" value="Ribokinase-like"/>
</dbReference>
<feature type="domain" description="Carbohydrate kinase PfkB" evidence="1">
    <location>
        <begin position="114"/>
        <end position="276"/>
    </location>
</feature>
<protein>
    <submittedName>
        <fullName evidence="2">Ribokinase</fullName>
    </submittedName>
</protein>
<dbReference type="SUPFAM" id="SSF53613">
    <property type="entry name" value="Ribokinase-like"/>
    <property type="match status" value="1"/>
</dbReference>
<accession>A0ABR7GNJ3</accession>
<evidence type="ECO:0000313" key="3">
    <source>
        <dbReference type="Proteomes" id="UP000641741"/>
    </source>
</evidence>
<keyword evidence="3" id="KW-1185">Reference proteome</keyword>
<proteinExistence type="predicted"/>
<gene>
    <name evidence="2" type="ORF">H8S02_07900</name>
</gene>
<dbReference type="Proteomes" id="UP000641741">
    <property type="component" value="Unassembled WGS sequence"/>
</dbReference>
<dbReference type="RefSeq" id="WP_186970066.1">
    <property type="nucleotide sequence ID" value="NZ_JACOPK010000006.1"/>
</dbReference>
<dbReference type="EMBL" id="JACOPK010000006">
    <property type="protein sequence ID" value="MBC5695867.1"/>
    <property type="molecule type" value="Genomic_DNA"/>
</dbReference>
<name>A0ABR7GNJ3_9FIRM</name>
<sequence>MEKEYDVLVVGPVSLDHNIDYLGNERSEVGGAVVASGWAAAGSGAKAAIFCKLNPEEADVNERFEGIKADLYWKPSAHTCSIRNQYFTADKEKRACTSLGKCDPFRFDEMADIKTKMYHFAGLVYGDFDGELIRESAKHGKVAVDVQCMLRHVEPDKTMAFHDWADKKEILPLIDYLKTDAAEAEILTGTNDRVKAAHMLHEWGAKEVMISHNTELLVYDGEKIYTCPIKARNLSGRTGRGDTAFAGYINERQHASVEEALLWATALVSLKMETPGPFRGCREDVAAYINEFYK</sequence>
<comment type="caution">
    <text evidence="2">The sequence shown here is derived from an EMBL/GenBank/DDBJ whole genome shotgun (WGS) entry which is preliminary data.</text>
</comment>